<accession>A0A7W7YW19</accession>
<name>A0A7W7YW19_9HYPH</name>
<evidence type="ECO:0000313" key="10">
    <source>
        <dbReference type="Proteomes" id="UP000535406"/>
    </source>
</evidence>
<dbReference type="Gene3D" id="3.30.1490.480">
    <property type="entry name" value="Endolytic murein transglycosylase"/>
    <property type="match status" value="1"/>
</dbReference>
<dbReference type="NCBIfam" id="TIGR00247">
    <property type="entry name" value="endolytic transglycosylase MltG"/>
    <property type="match status" value="1"/>
</dbReference>
<dbReference type="AlphaFoldDB" id="A0A7W7YW19"/>
<dbReference type="Pfam" id="PF02618">
    <property type="entry name" value="YceG"/>
    <property type="match status" value="1"/>
</dbReference>
<dbReference type="FunFam" id="3.30.160.60:FF:000242">
    <property type="entry name" value="Endolytic murein transglycosylase"/>
    <property type="match status" value="1"/>
</dbReference>
<evidence type="ECO:0000256" key="5">
    <source>
        <dbReference type="ARBA" id="ARBA00023239"/>
    </source>
</evidence>
<dbReference type="GO" id="GO:0008932">
    <property type="term" value="F:lytic endotransglycosylase activity"/>
    <property type="evidence" value="ECO:0007669"/>
    <property type="project" value="UniProtKB-UniRule"/>
</dbReference>
<evidence type="ECO:0000256" key="8">
    <source>
        <dbReference type="SAM" id="MobiDB-lite"/>
    </source>
</evidence>
<dbReference type="InterPro" id="IPR003770">
    <property type="entry name" value="MLTG-like"/>
</dbReference>
<keyword evidence="1 7" id="KW-1003">Cell membrane</keyword>
<dbReference type="EC" id="4.2.2.29" evidence="7"/>
<keyword evidence="10" id="KW-1185">Reference proteome</keyword>
<feature type="transmembrane region" description="Helical" evidence="7">
    <location>
        <begin position="53"/>
        <end position="77"/>
    </location>
</feature>
<comment type="subcellular location">
    <subcellularLocation>
        <location evidence="7">Cell inner membrane</location>
        <topology evidence="7">Single-pass membrane protein</topology>
    </subcellularLocation>
</comment>
<gene>
    <name evidence="7" type="primary">mltG</name>
    <name evidence="9" type="ORF">HNQ66_002671</name>
</gene>
<feature type="site" description="Important for catalytic activity" evidence="7">
    <location>
        <position position="256"/>
    </location>
</feature>
<protein>
    <recommendedName>
        <fullName evidence="7">Endolytic murein transglycosylase</fullName>
        <ecNumber evidence="7">4.2.2.29</ecNumber>
    </recommendedName>
    <alternativeName>
        <fullName evidence="7">Peptidoglycan lytic transglycosylase</fullName>
    </alternativeName>
    <alternativeName>
        <fullName evidence="7">Peptidoglycan polymerization terminase</fullName>
    </alternativeName>
</protein>
<proteinExistence type="inferred from homology"/>
<keyword evidence="6 7" id="KW-0961">Cell wall biogenesis/degradation</keyword>
<keyword evidence="4 7" id="KW-0472">Membrane</keyword>
<reference evidence="9 10" key="1">
    <citation type="submission" date="2020-08" db="EMBL/GenBank/DDBJ databases">
        <title>Genomic Encyclopedia of Type Strains, Phase IV (KMG-IV): sequencing the most valuable type-strain genomes for metagenomic binning, comparative biology and taxonomic classification.</title>
        <authorList>
            <person name="Goeker M."/>
        </authorList>
    </citation>
    <scope>NUCLEOTIDE SEQUENCE [LARGE SCALE GENOMIC DNA]</scope>
    <source>
        <strain evidence="9 10">DSM 21319</strain>
    </source>
</reference>
<evidence type="ECO:0000256" key="1">
    <source>
        <dbReference type="ARBA" id="ARBA00022475"/>
    </source>
</evidence>
<evidence type="ECO:0000256" key="3">
    <source>
        <dbReference type="ARBA" id="ARBA00022989"/>
    </source>
</evidence>
<dbReference type="RefSeq" id="WP_184144641.1">
    <property type="nucleotide sequence ID" value="NZ_JACHIK010000008.1"/>
</dbReference>
<dbReference type="Gene3D" id="3.30.160.60">
    <property type="entry name" value="Classic Zinc Finger"/>
    <property type="match status" value="1"/>
</dbReference>
<dbReference type="GO" id="GO:0005886">
    <property type="term" value="C:plasma membrane"/>
    <property type="evidence" value="ECO:0007669"/>
    <property type="project" value="UniProtKB-SubCell"/>
</dbReference>
<keyword evidence="2 7" id="KW-0812">Transmembrane</keyword>
<dbReference type="GO" id="GO:0009252">
    <property type="term" value="P:peptidoglycan biosynthetic process"/>
    <property type="evidence" value="ECO:0007669"/>
    <property type="project" value="UniProtKB-UniRule"/>
</dbReference>
<evidence type="ECO:0000256" key="6">
    <source>
        <dbReference type="ARBA" id="ARBA00023316"/>
    </source>
</evidence>
<keyword evidence="7" id="KW-0997">Cell inner membrane</keyword>
<dbReference type="EMBL" id="JACHIK010000008">
    <property type="protein sequence ID" value="MBB5043267.1"/>
    <property type="molecule type" value="Genomic_DNA"/>
</dbReference>
<evidence type="ECO:0000256" key="7">
    <source>
        <dbReference type="HAMAP-Rule" id="MF_02065"/>
    </source>
</evidence>
<dbReference type="CDD" id="cd08010">
    <property type="entry name" value="MltG_like"/>
    <property type="match status" value="1"/>
</dbReference>
<evidence type="ECO:0000256" key="4">
    <source>
        <dbReference type="ARBA" id="ARBA00023136"/>
    </source>
</evidence>
<dbReference type="GO" id="GO:0071555">
    <property type="term" value="P:cell wall organization"/>
    <property type="evidence" value="ECO:0007669"/>
    <property type="project" value="UniProtKB-KW"/>
</dbReference>
<comment type="caution">
    <text evidence="9">The sequence shown here is derived from an EMBL/GenBank/DDBJ whole genome shotgun (WGS) entry which is preliminary data.</text>
</comment>
<evidence type="ECO:0000256" key="2">
    <source>
        <dbReference type="ARBA" id="ARBA00022692"/>
    </source>
</evidence>
<feature type="region of interest" description="Disordered" evidence="8">
    <location>
        <begin position="1"/>
        <end position="45"/>
    </location>
</feature>
<dbReference type="HAMAP" id="MF_02065">
    <property type="entry name" value="MltG"/>
    <property type="match status" value="1"/>
</dbReference>
<comment type="function">
    <text evidence="7">Functions as a peptidoglycan terminase that cleaves nascent peptidoglycan strands endolytically to terminate their elongation.</text>
</comment>
<evidence type="ECO:0000313" key="9">
    <source>
        <dbReference type="EMBL" id="MBB5043267.1"/>
    </source>
</evidence>
<keyword evidence="3 7" id="KW-1133">Transmembrane helix</keyword>
<keyword evidence="5 7" id="KW-0456">Lyase</keyword>
<dbReference type="PANTHER" id="PTHR30518">
    <property type="entry name" value="ENDOLYTIC MUREIN TRANSGLYCOSYLASE"/>
    <property type="match status" value="1"/>
</dbReference>
<sequence length="393" mass="43216">MSDTNDSGETHFGRGEASGQPRIIPKSANEALRPEQVPEPPSRRRSRKARSQIVIFLNFVMTVVVFATIIGIGIFYYGVKSYEEPGPLAANTNFIVRSGAGTNEIAANLERNDIISDSRVFRLLSRIYLDGETLKAGEYEIKAGASMREIVELLKSGKSILYSVSVPEGLTVKQVFKRLSDDPVLEGDLPAELPAEGSLMPDTYKFSRGTKRADILQQMAAAQKALIDQIWERRDDNLPIETREEFVTLASIVEKETGKADERPRVASVFLNRLEKGMRLQSDPTIVYGLFGGDGKPSDRPIFQSDLEKQTPYNTYIIKGLPPTPIANPGRAALEAVANPSRTGDLYFVADGTGGHVFAETLDEHNQNVRRWRKMEAEKAAEAAKEAGAAGAE</sequence>
<dbReference type="PANTHER" id="PTHR30518:SF2">
    <property type="entry name" value="ENDOLYTIC MUREIN TRANSGLYCOSYLASE"/>
    <property type="match status" value="1"/>
</dbReference>
<dbReference type="Proteomes" id="UP000535406">
    <property type="component" value="Unassembled WGS sequence"/>
</dbReference>
<organism evidence="9 10">
    <name type="scientific">Shinella fusca</name>
    <dbReference type="NCBI Taxonomy" id="544480"/>
    <lineage>
        <taxon>Bacteria</taxon>
        <taxon>Pseudomonadati</taxon>
        <taxon>Pseudomonadota</taxon>
        <taxon>Alphaproteobacteria</taxon>
        <taxon>Hyphomicrobiales</taxon>
        <taxon>Rhizobiaceae</taxon>
        <taxon>Shinella</taxon>
    </lineage>
</organism>
<comment type="catalytic activity">
    <reaction evidence="7">
        <text>a peptidoglycan chain = a peptidoglycan chain with N-acetyl-1,6-anhydromuramyl-[peptide] at the reducing end + a peptidoglycan chain with N-acetylglucosamine at the non-reducing end.</text>
        <dbReference type="EC" id="4.2.2.29"/>
    </reaction>
</comment>
<comment type="similarity">
    <text evidence="7">Belongs to the transglycosylase MltG family.</text>
</comment>